<keyword evidence="1" id="KW-1185">Reference proteome</keyword>
<evidence type="ECO:0000313" key="1">
    <source>
        <dbReference type="Proteomes" id="UP000790787"/>
    </source>
</evidence>
<protein>
    <submittedName>
        <fullName evidence="2">Uncharacterized protein LOC107824156</fullName>
    </submittedName>
</protein>
<name>A0AC58TXL4_TOBAC</name>
<evidence type="ECO:0000313" key="2">
    <source>
        <dbReference type="RefSeq" id="XP_075101945.1"/>
    </source>
</evidence>
<proteinExistence type="predicted"/>
<reference evidence="2" key="2">
    <citation type="submission" date="2025-08" db="UniProtKB">
        <authorList>
            <consortium name="RefSeq"/>
        </authorList>
    </citation>
    <scope>IDENTIFICATION</scope>
    <source>
        <tissue evidence="2">Leaf</tissue>
    </source>
</reference>
<accession>A0AC58TXL4</accession>
<sequence length="135" mass="15382">MGPYAILGKVGAVAYHLALPPELSSVHHVFHVSMLRMYISYPSHVLQNSNLQLYENLTYEEEPTIIIDRQVRRLRSKDLMTVKVVWKNHPSEEATWKDEKVMQTKYPHLFESAGQATNTLAFLLKASATIFALLG</sequence>
<dbReference type="RefSeq" id="XP_075101945.1">
    <property type="nucleotide sequence ID" value="XM_075245844.1"/>
</dbReference>
<organism evidence="1 2">
    <name type="scientific">Nicotiana tabacum</name>
    <name type="common">Common tobacco</name>
    <dbReference type="NCBI Taxonomy" id="4097"/>
    <lineage>
        <taxon>Eukaryota</taxon>
        <taxon>Viridiplantae</taxon>
        <taxon>Streptophyta</taxon>
        <taxon>Embryophyta</taxon>
        <taxon>Tracheophyta</taxon>
        <taxon>Spermatophyta</taxon>
        <taxon>Magnoliopsida</taxon>
        <taxon>eudicotyledons</taxon>
        <taxon>Gunneridae</taxon>
        <taxon>Pentapetalae</taxon>
        <taxon>asterids</taxon>
        <taxon>lamiids</taxon>
        <taxon>Solanales</taxon>
        <taxon>Solanaceae</taxon>
        <taxon>Nicotianoideae</taxon>
        <taxon>Nicotianeae</taxon>
        <taxon>Nicotiana</taxon>
    </lineage>
</organism>
<reference evidence="1" key="1">
    <citation type="journal article" date="2014" name="Nat. Commun.">
        <title>The tobacco genome sequence and its comparison with those of tomato and potato.</title>
        <authorList>
            <person name="Sierro N."/>
            <person name="Battey J.N."/>
            <person name="Ouadi S."/>
            <person name="Bakaher N."/>
            <person name="Bovet L."/>
            <person name="Willig A."/>
            <person name="Goepfert S."/>
            <person name="Peitsch M.C."/>
            <person name="Ivanov N.V."/>
        </authorList>
    </citation>
    <scope>NUCLEOTIDE SEQUENCE [LARGE SCALE GENOMIC DNA]</scope>
</reference>
<gene>
    <name evidence="2" type="primary">LOC107824156</name>
</gene>
<dbReference type="Proteomes" id="UP000790787">
    <property type="component" value="Chromosome 23"/>
</dbReference>